<evidence type="ECO:0000313" key="3">
    <source>
        <dbReference type="Proteomes" id="UP000501387"/>
    </source>
</evidence>
<organism evidence="2 3">
    <name type="scientific">Leucobacter insecticola</name>
    <dbReference type="NCBI Taxonomy" id="2714934"/>
    <lineage>
        <taxon>Bacteria</taxon>
        <taxon>Bacillati</taxon>
        <taxon>Actinomycetota</taxon>
        <taxon>Actinomycetes</taxon>
        <taxon>Micrococcales</taxon>
        <taxon>Microbacteriaceae</taxon>
        <taxon>Leucobacter</taxon>
    </lineage>
</organism>
<evidence type="ECO:0000313" key="2">
    <source>
        <dbReference type="EMBL" id="QIM16907.1"/>
    </source>
</evidence>
<feature type="transmembrane region" description="Helical" evidence="1">
    <location>
        <begin position="145"/>
        <end position="166"/>
    </location>
</feature>
<feature type="transmembrane region" description="Helical" evidence="1">
    <location>
        <begin position="20"/>
        <end position="40"/>
    </location>
</feature>
<keyword evidence="1" id="KW-1133">Transmembrane helix</keyword>
<dbReference type="KEGG" id="lins:G7067_11655"/>
<keyword evidence="1" id="KW-0812">Transmembrane</keyword>
<proteinExistence type="predicted"/>
<name>A0A6G8FKL7_9MICO</name>
<feature type="transmembrane region" description="Helical" evidence="1">
    <location>
        <begin position="217"/>
        <end position="239"/>
    </location>
</feature>
<gene>
    <name evidence="2" type="ORF">G7067_11655</name>
</gene>
<dbReference type="RefSeq" id="WP_166324543.1">
    <property type="nucleotide sequence ID" value="NZ_CP049934.1"/>
</dbReference>
<feature type="transmembrane region" description="Helical" evidence="1">
    <location>
        <begin position="101"/>
        <end position="125"/>
    </location>
</feature>
<accession>A0A6G8FKL7</accession>
<protein>
    <submittedName>
        <fullName evidence="2">ABC transporter permease</fullName>
    </submittedName>
</protein>
<dbReference type="EMBL" id="CP049934">
    <property type="protein sequence ID" value="QIM16907.1"/>
    <property type="molecule type" value="Genomic_DNA"/>
</dbReference>
<sequence>MNLANVLTAELAKVRTLPFTTLTALGTVLLGVIITAALAANASERGVAMTAGDAVTQAVPFAQVGIILLGILPAGHEYSGSQYRTSLVAVPNRTLFFAGKWLSAVIALAATAIVTTSLSLASAFITQQAMDAPGINTDSPTQPQGWILAGAAAYLTLIGLLSHAVAVLVRNRVPALVIMLVLVLLVPPLARNTGFSRWLPSRAGETLFSAGDADLTAVTGALVLCAWIIAVGAAAYISLRARDT</sequence>
<evidence type="ECO:0000256" key="1">
    <source>
        <dbReference type="SAM" id="Phobius"/>
    </source>
</evidence>
<dbReference type="AlphaFoldDB" id="A0A6G8FKL7"/>
<dbReference type="Proteomes" id="UP000501387">
    <property type="component" value="Chromosome"/>
</dbReference>
<keyword evidence="1" id="KW-0472">Membrane</keyword>
<feature type="transmembrane region" description="Helical" evidence="1">
    <location>
        <begin position="173"/>
        <end position="190"/>
    </location>
</feature>
<reference evidence="2 3" key="1">
    <citation type="submission" date="2020-03" db="EMBL/GenBank/DDBJ databases">
        <title>Leucobacter sp. nov., isolated from beetles.</title>
        <authorList>
            <person name="Hyun D.-W."/>
            <person name="Bae J.-W."/>
        </authorList>
    </citation>
    <scope>NUCLEOTIDE SEQUENCE [LARGE SCALE GENOMIC DNA]</scope>
    <source>
        <strain evidence="2 3">HDW9B</strain>
    </source>
</reference>
<keyword evidence="3" id="KW-1185">Reference proteome</keyword>